<evidence type="ECO:0000313" key="2">
    <source>
        <dbReference type="Proteomes" id="UP000283786"/>
    </source>
</evidence>
<gene>
    <name evidence="1" type="ORF">PSAL_028480</name>
</gene>
<dbReference type="OrthoDB" id="7791409at2"/>
<keyword evidence="2" id="KW-1185">Reference proteome</keyword>
<name>A0A418SFZ5_9RHOB</name>
<dbReference type="RefSeq" id="WP_119839239.1">
    <property type="nucleotide sequence ID" value="NZ_CP060436.1"/>
</dbReference>
<dbReference type="Proteomes" id="UP000283786">
    <property type="component" value="Chromosome"/>
</dbReference>
<organism evidence="1 2">
    <name type="scientific">Pseudooceanicola algae</name>
    <dbReference type="NCBI Taxonomy" id="1537215"/>
    <lineage>
        <taxon>Bacteria</taxon>
        <taxon>Pseudomonadati</taxon>
        <taxon>Pseudomonadota</taxon>
        <taxon>Alphaproteobacteria</taxon>
        <taxon>Rhodobacterales</taxon>
        <taxon>Paracoccaceae</taxon>
        <taxon>Pseudooceanicola</taxon>
    </lineage>
</organism>
<proteinExistence type="predicted"/>
<dbReference type="EMBL" id="CP060436">
    <property type="protein sequence ID" value="QPM91593.1"/>
    <property type="molecule type" value="Genomic_DNA"/>
</dbReference>
<evidence type="ECO:0008006" key="3">
    <source>
        <dbReference type="Google" id="ProtNLM"/>
    </source>
</evidence>
<evidence type="ECO:0000313" key="1">
    <source>
        <dbReference type="EMBL" id="QPM91593.1"/>
    </source>
</evidence>
<sequence>MPAKRPRRPARGLRLGAMMLSFGLALASPAAALTPEAMLGQWQEVLQDAGFTVTTRLRQDGDTVILDRMALTLPGADGANTLAVELRGIELHQLAGGLVSVELPAETPFSVDLDRGDKPWRAEGRLLQDQFVMRSHSVSGSDEILSDFTAAALNLTIDSLIAGGKTQPGAIRLVAEAPEGQVALLPEADSPARLTHNAQATSLSFDMTHAAPARGQDIVVSGKLEGIATDGSTRPGPGSERDAHLTWDSGQMQTTLDGTRSGNLSTASGGGALDLRSGDGQTSFLATSRAVAFALSSDALTAPLNGRVDEARLASTGPTVMTGAEAPFSFDLRLADVTPPAMAWPLIDPAGRLPRDPLSLALSATGTKQALAVSDDVAIASLPLTGAGQTSALRIEAFNLTGAGAALSGQGTLQLDPGNPSRFGPVPRAEGSIDLRGEGLLALLNALGDSGLVPPALVMALPLYLPLLAEQEGSRDVLSTRLRLGLDESLSVNGSPLIPGR</sequence>
<dbReference type="AlphaFoldDB" id="A0A418SFZ5"/>
<reference evidence="1 2" key="1">
    <citation type="submission" date="2020-08" db="EMBL/GenBank/DDBJ databases">
        <title>Genome sequence of Rhodobacteraceae bacterium Lw-13e.</title>
        <authorList>
            <person name="Poehlein A."/>
            <person name="Wolter L."/>
            <person name="Daniel R."/>
            <person name="Brinkhoff T."/>
        </authorList>
    </citation>
    <scope>NUCLEOTIDE SEQUENCE [LARGE SCALE GENOMIC DNA]</scope>
    <source>
        <strain evidence="1 2">Lw-13e</strain>
    </source>
</reference>
<protein>
    <recommendedName>
        <fullName evidence="3">DUF2125 domain-containing protein</fullName>
    </recommendedName>
</protein>
<accession>A0A418SFZ5</accession>
<dbReference type="KEGG" id="palw:PSAL_028480"/>